<evidence type="ECO:0000313" key="1">
    <source>
        <dbReference type="EMBL" id="MCM1989360.1"/>
    </source>
</evidence>
<dbReference type="Proteomes" id="UP001056429">
    <property type="component" value="Unassembled WGS sequence"/>
</dbReference>
<dbReference type="EMBL" id="JAGSOJ010000001">
    <property type="protein sequence ID" value="MCM1989360.1"/>
    <property type="molecule type" value="Genomic_DNA"/>
</dbReference>
<protein>
    <submittedName>
        <fullName evidence="1">Uncharacterized protein</fullName>
    </submittedName>
</protein>
<name>A0A9J6P1I9_9CLOT</name>
<sequence>MMYKYTRVQLNKQGTVHRFRRGQLDKRCISFNEPSPIEINASKVLEKRREKQWNVR</sequence>
<keyword evidence="2" id="KW-1185">Reference proteome</keyword>
<dbReference type="RefSeq" id="WP_250858357.1">
    <property type="nucleotide sequence ID" value="NZ_JAGSOJ010000001.1"/>
</dbReference>
<reference evidence="1" key="2">
    <citation type="submission" date="2021-04" db="EMBL/GenBank/DDBJ databases">
        <authorList>
            <person name="Dong X."/>
        </authorList>
    </citation>
    <scope>NUCLEOTIDE SEQUENCE</scope>
    <source>
        <strain evidence="1">ZWT</strain>
    </source>
</reference>
<proteinExistence type="predicted"/>
<comment type="caution">
    <text evidence="1">The sequence shown here is derived from an EMBL/GenBank/DDBJ whole genome shotgun (WGS) entry which is preliminary data.</text>
</comment>
<organism evidence="1 2">
    <name type="scientific">Oceanirhabdus seepicola</name>
    <dbReference type="NCBI Taxonomy" id="2828781"/>
    <lineage>
        <taxon>Bacteria</taxon>
        <taxon>Bacillati</taxon>
        <taxon>Bacillota</taxon>
        <taxon>Clostridia</taxon>
        <taxon>Eubacteriales</taxon>
        <taxon>Clostridiaceae</taxon>
        <taxon>Oceanirhabdus</taxon>
    </lineage>
</organism>
<evidence type="ECO:0000313" key="2">
    <source>
        <dbReference type="Proteomes" id="UP001056429"/>
    </source>
</evidence>
<gene>
    <name evidence="1" type="ORF">KDK92_06380</name>
</gene>
<reference evidence="1" key="1">
    <citation type="journal article" date="2021" name="mSystems">
        <title>Bacteria and Archaea Synergistically Convert Glycine Betaine to Biogenic Methane in the Formosa Cold Seep of the South China Sea.</title>
        <authorList>
            <person name="Li L."/>
            <person name="Zhang W."/>
            <person name="Zhang S."/>
            <person name="Song L."/>
            <person name="Sun Q."/>
            <person name="Zhang H."/>
            <person name="Xiang H."/>
            <person name="Dong X."/>
        </authorList>
    </citation>
    <scope>NUCLEOTIDE SEQUENCE</scope>
    <source>
        <strain evidence="1">ZWT</strain>
    </source>
</reference>
<accession>A0A9J6P1I9</accession>
<dbReference type="AlphaFoldDB" id="A0A9J6P1I9"/>